<dbReference type="STRING" id="285351.SAMN04488035_1070"/>
<gene>
    <name evidence="2" type="ORF">SAMN04488035_1070</name>
</gene>
<dbReference type="EMBL" id="FONZ01000002">
    <property type="protein sequence ID" value="SFE99152.1"/>
    <property type="molecule type" value="Genomic_DNA"/>
</dbReference>
<evidence type="ECO:0000313" key="2">
    <source>
        <dbReference type="EMBL" id="SFE99152.1"/>
    </source>
</evidence>
<dbReference type="Proteomes" id="UP000198520">
    <property type="component" value="Unassembled WGS sequence"/>
</dbReference>
<name>A0A1I2F1D5_9MICO</name>
<keyword evidence="1" id="KW-0472">Membrane</keyword>
<proteinExistence type="predicted"/>
<dbReference type="OrthoDB" id="3267646at2"/>
<accession>A0A1I2F1D5</accession>
<feature type="transmembrane region" description="Helical" evidence="1">
    <location>
        <begin position="12"/>
        <end position="29"/>
    </location>
</feature>
<dbReference type="PANTHER" id="PTHR36974">
    <property type="entry name" value="MEMBRANE PROTEIN-RELATED"/>
    <property type="match status" value="1"/>
</dbReference>
<keyword evidence="1" id="KW-0812">Transmembrane</keyword>
<organism evidence="2 3">
    <name type="scientific">Flavimobilis marinus</name>
    <dbReference type="NCBI Taxonomy" id="285351"/>
    <lineage>
        <taxon>Bacteria</taxon>
        <taxon>Bacillati</taxon>
        <taxon>Actinomycetota</taxon>
        <taxon>Actinomycetes</taxon>
        <taxon>Micrococcales</taxon>
        <taxon>Jonesiaceae</taxon>
        <taxon>Flavimobilis</taxon>
    </lineage>
</organism>
<dbReference type="AlphaFoldDB" id="A0A1I2F1D5"/>
<sequence>MSPTAAAPRRHVPWAVVVPFAISGVVHLARPQTFTGIIPTPLRRWDRSLVLVSGVAELACAAGLLVPGARRAAGLASSGLLLAVWPANVQMSVALGRRAWRRRDARSALTFGISVLRLPVQVPLVRSALRAR</sequence>
<feature type="transmembrane region" description="Helical" evidence="1">
    <location>
        <begin position="75"/>
        <end position="96"/>
    </location>
</feature>
<keyword evidence="1" id="KW-1133">Transmembrane helix</keyword>
<protein>
    <submittedName>
        <fullName evidence="2">DoxX-like family protein</fullName>
    </submittedName>
</protein>
<feature type="transmembrane region" description="Helical" evidence="1">
    <location>
        <begin position="49"/>
        <end position="69"/>
    </location>
</feature>
<dbReference type="PANTHER" id="PTHR36974:SF1">
    <property type="entry name" value="DOXX FAMILY MEMBRANE PROTEIN"/>
    <property type="match status" value="1"/>
</dbReference>
<reference evidence="3" key="1">
    <citation type="submission" date="2016-10" db="EMBL/GenBank/DDBJ databases">
        <authorList>
            <person name="Varghese N."/>
            <person name="Submissions S."/>
        </authorList>
    </citation>
    <scope>NUCLEOTIDE SEQUENCE [LARGE SCALE GENOMIC DNA]</scope>
    <source>
        <strain evidence="3">DSM 19083</strain>
    </source>
</reference>
<evidence type="ECO:0000256" key="1">
    <source>
        <dbReference type="SAM" id="Phobius"/>
    </source>
</evidence>
<dbReference type="RefSeq" id="WP_093375919.1">
    <property type="nucleotide sequence ID" value="NZ_BNAN01000002.1"/>
</dbReference>
<evidence type="ECO:0000313" key="3">
    <source>
        <dbReference type="Proteomes" id="UP000198520"/>
    </source>
</evidence>
<keyword evidence="3" id="KW-1185">Reference proteome</keyword>